<protein>
    <submittedName>
        <fullName evidence="2">Uncharacterized protein</fullName>
    </submittedName>
</protein>
<dbReference type="AlphaFoldDB" id="A0A380P9K7"/>
<organism evidence="2 3">
    <name type="scientific">Weissella viridescens</name>
    <name type="common">Lactobacillus viridescens</name>
    <dbReference type="NCBI Taxonomy" id="1629"/>
    <lineage>
        <taxon>Bacteria</taxon>
        <taxon>Bacillati</taxon>
        <taxon>Bacillota</taxon>
        <taxon>Bacilli</taxon>
        <taxon>Lactobacillales</taxon>
        <taxon>Lactobacillaceae</taxon>
        <taxon>Weissella</taxon>
    </lineage>
</organism>
<sequence length="42" mass="4927">MQEQTDPQTESEETDSQQQQADMQRLVKEIEAHPEIGRLMQI</sequence>
<gene>
    <name evidence="2" type="ORF">NCTC13645_02334</name>
</gene>
<name>A0A380P9K7_WEIVI</name>
<evidence type="ECO:0000256" key="1">
    <source>
        <dbReference type="SAM" id="MobiDB-lite"/>
    </source>
</evidence>
<dbReference type="EMBL" id="UHIV01000006">
    <property type="protein sequence ID" value="SUP61202.1"/>
    <property type="molecule type" value="Genomic_DNA"/>
</dbReference>
<accession>A0A380P9K7</accession>
<evidence type="ECO:0000313" key="3">
    <source>
        <dbReference type="Proteomes" id="UP000254621"/>
    </source>
</evidence>
<reference evidence="2 3" key="1">
    <citation type="submission" date="2018-06" db="EMBL/GenBank/DDBJ databases">
        <authorList>
            <consortium name="Pathogen Informatics"/>
            <person name="Doyle S."/>
        </authorList>
    </citation>
    <scope>NUCLEOTIDE SEQUENCE [LARGE SCALE GENOMIC DNA]</scope>
    <source>
        <strain evidence="2 3">NCTC13645</strain>
    </source>
</reference>
<proteinExistence type="predicted"/>
<feature type="region of interest" description="Disordered" evidence="1">
    <location>
        <begin position="1"/>
        <end position="24"/>
    </location>
</feature>
<evidence type="ECO:0000313" key="2">
    <source>
        <dbReference type="EMBL" id="SUP61202.1"/>
    </source>
</evidence>
<dbReference type="Proteomes" id="UP000254621">
    <property type="component" value="Unassembled WGS sequence"/>
</dbReference>